<protein>
    <recommendedName>
        <fullName evidence="3">Flagellar hook-length control protein FliK</fullName>
    </recommendedName>
</protein>
<dbReference type="KEGG" id="smaa:IT774_13020"/>
<dbReference type="Proteomes" id="UP000595095">
    <property type="component" value="Chromosome"/>
</dbReference>
<evidence type="ECO:0000313" key="1">
    <source>
        <dbReference type="EMBL" id="QPG05052.1"/>
    </source>
</evidence>
<evidence type="ECO:0000313" key="2">
    <source>
        <dbReference type="Proteomes" id="UP000595095"/>
    </source>
</evidence>
<reference evidence="1 2" key="1">
    <citation type="submission" date="2020-11" db="EMBL/GenBank/DDBJ databases">
        <title>Complete genome sequence for Salinimonas sp. strain G2-b.</title>
        <authorList>
            <person name="Park S.-J."/>
        </authorList>
    </citation>
    <scope>NUCLEOTIDE SEQUENCE [LARGE SCALE GENOMIC DNA]</scope>
    <source>
        <strain evidence="1 2">G2-b</strain>
    </source>
</reference>
<proteinExistence type="predicted"/>
<name>A0A7S9DW45_9ALTE</name>
<dbReference type="AlphaFoldDB" id="A0A7S9DW45"/>
<accession>A0A7S9DW45</accession>
<keyword evidence="2" id="KW-1185">Reference proteome</keyword>
<sequence length="656" mass="68575">MTNSIIAPAITGLSGSATAVSGEVPTIPVSQQPANAQLQLAPANQLQINVAAINAQLTGALATVSPPLTSSKLAADTLPGPGLISRIGDNQALVSSVKAHNVAVVLAATEKSQVLGELSRALSSVRAPVVHMPVTVVAAAANQITLNAATLARPITLSVPDPAAITTGSSTLMRHTQTGQWSLGEVDISSSMSPQAKTSLSKAVMAHSLKSPGLVFEHLPSNTVKQLSAQAPKLATSLAQPHVSVSFHGSQLNATTAVWQPVLKLTADLPVFKDLAPLATAKLPQLPELRVAVNLLTEQAGSQDAKAAMVNMPSNVGKAIETLAESLPADKTQLQQLQQQIPQLARKLLTDTGSTQQALSQLLGILKGVRPSSSDSADVLARITTQLSDEALFSKPSVPHSGNLEPSITKPSPLVAQLQSLFAATSLPVTPTTLPSSASPSNFVAALVSLLQISLGAKALTRADAGGRSALQQSIAASNASNTGPTASAIRAGFDVTSQDKQGQLLNTLKTLLANHQTTKLTNAEARLQGQEQFYFILPFTSQGRQAPEVLISRDAEDKSRTGTDETSDKQWQLTMKLDIGAQGELLAKSEINGHILSINLYTSTSTLLTQVSDTLPFLLRKLESLGLKIETSSVQRGKIPAHLADRPYQLFETKA</sequence>
<organism evidence="1 2">
    <name type="scientific">Salinimonas marina</name>
    <dbReference type="NCBI Taxonomy" id="2785918"/>
    <lineage>
        <taxon>Bacteria</taxon>
        <taxon>Pseudomonadati</taxon>
        <taxon>Pseudomonadota</taxon>
        <taxon>Gammaproteobacteria</taxon>
        <taxon>Alteromonadales</taxon>
        <taxon>Alteromonadaceae</taxon>
        <taxon>Alteromonas/Salinimonas group</taxon>
        <taxon>Salinimonas</taxon>
    </lineage>
</organism>
<dbReference type="EMBL" id="CP064795">
    <property type="protein sequence ID" value="QPG05052.1"/>
    <property type="molecule type" value="Genomic_DNA"/>
</dbReference>
<evidence type="ECO:0008006" key="3">
    <source>
        <dbReference type="Google" id="ProtNLM"/>
    </source>
</evidence>
<gene>
    <name evidence="1" type="ORF">IT774_13020</name>
</gene>
<dbReference type="RefSeq" id="WP_195810143.1">
    <property type="nucleotide sequence ID" value="NZ_CP064795.1"/>
</dbReference>